<dbReference type="PANTHER" id="PTHR23227:SF67">
    <property type="entry name" value="CRANIOFACIAL DEVELOPMENT PROTEIN 2-LIKE"/>
    <property type="match status" value="1"/>
</dbReference>
<name>A0A8D9ACS2_9HEMI</name>
<dbReference type="InterPro" id="IPR027124">
    <property type="entry name" value="Swc5/CFDP1/2"/>
</dbReference>
<reference evidence="2" key="1">
    <citation type="submission" date="2021-05" db="EMBL/GenBank/DDBJ databases">
        <authorList>
            <person name="Alioto T."/>
            <person name="Alioto T."/>
            <person name="Gomez Garrido J."/>
        </authorList>
    </citation>
    <scope>NUCLEOTIDE SEQUENCE</scope>
</reference>
<organism evidence="2">
    <name type="scientific">Cacopsylla melanoneura</name>
    <dbReference type="NCBI Taxonomy" id="428564"/>
    <lineage>
        <taxon>Eukaryota</taxon>
        <taxon>Metazoa</taxon>
        <taxon>Ecdysozoa</taxon>
        <taxon>Arthropoda</taxon>
        <taxon>Hexapoda</taxon>
        <taxon>Insecta</taxon>
        <taxon>Pterygota</taxon>
        <taxon>Neoptera</taxon>
        <taxon>Paraneoptera</taxon>
        <taxon>Hemiptera</taxon>
        <taxon>Sternorrhyncha</taxon>
        <taxon>Psylloidea</taxon>
        <taxon>Psyllidae</taxon>
        <taxon>Psyllinae</taxon>
        <taxon>Cacopsylla</taxon>
    </lineage>
</organism>
<dbReference type="PANTHER" id="PTHR23227">
    <property type="entry name" value="BUCENTAUR RELATED"/>
    <property type="match status" value="1"/>
</dbReference>
<dbReference type="Pfam" id="PF14529">
    <property type="entry name" value="Exo_endo_phos_2"/>
    <property type="match status" value="1"/>
</dbReference>
<dbReference type="EMBL" id="HBUF01564825">
    <property type="protein sequence ID" value="CAG6764028.1"/>
    <property type="molecule type" value="Transcribed_RNA"/>
</dbReference>
<dbReference type="InterPro" id="IPR005135">
    <property type="entry name" value="Endo/exonuclease/phosphatase"/>
</dbReference>
<protein>
    <submittedName>
        <fullName evidence="2">Craniofacial development protein 2</fullName>
    </submittedName>
</protein>
<dbReference type="CDD" id="cd09076">
    <property type="entry name" value="L1-EN"/>
    <property type="match status" value="1"/>
</dbReference>
<dbReference type="Gene3D" id="3.60.10.10">
    <property type="entry name" value="Endonuclease/exonuclease/phosphatase"/>
    <property type="match status" value="1"/>
</dbReference>
<proteinExistence type="predicted"/>
<sequence>MIAMINAKQSGFIPSLGSPGGTVSSTEMKKIKQRANIKIGTWTVKTMSQAGKIHNAIQEMTRMKIDILGISEMRWPGAGRNIIEHHTVLYSGTATGVHEYGVGMILTNTMAKCISNFVPVSERIMLVQFHASPININIIQVYAPTTDHADEEIDELYNSINDVIKTLKKQDVLVIMGDFNAKIGKGRTSDFVGPFGLGERNDRGDNLEIFAETHHLAIMNTWFKQPPRRLYTWKAPKDKPDRIIRNQIDYILVNKRFRNGCIAVRTYPGADIHSDHVPLIGTFKFRMKRVVSRKEQKWDMRKLKDPTVRDQVKKILNKDVNERSELNIETEIGNFKQVVEEAKEKHLQTDRRKKKSWMTDEILNQMEERRKQKQHPKKYKEIQGIIRKKIREAKENEKKEQCEK</sequence>
<accession>A0A8D9ACS2</accession>
<evidence type="ECO:0000259" key="1">
    <source>
        <dbReference type="Pfam" id="PF14529"/>
    </source>
</evidence>
<feature type="domain" description="Endonuclease/exonuclease/phosphatase" evidence="1">
    <location>
        <begin position="136"/>
        <end position="279"/>
    </location>
</feature>
<dbReference type="AlphaFoldDB" id="A0A8D9ACS2"/>
<dbReference type="SUPFAM" id="SSF56219">
    <property type="entry name" value="DNase I-like"/>
    <property type="match status" value="1"/>
</dbReference>
<dbReference type="GO" id="GO:0003824">
    <property type="term" value="F:catalytic activity"/>
    <property type="evidence" value="ECO:0007669"/>
    <property type="project" value="InterPro"/>
</dbReference>
<evidence type="ECO:0000313" key="2">
    <source>
        <dbReference type="EMBL" id="CAG6764028.1"/>
    </source>
</evidence>
<dbReference type="InterPro" id="IPR036691">
    <property type="entry name" value="Endo/exonu/phosph_ase_sf"/>
</dbReference>